<comment type="function">
    <text evidence="10">Ubiquitin ligase protein which is a component of the N-end rule pathway. Recognizes and binds to proteins bearing specific N-terminal residues that are destabilizing according to the N-end rule, leading to their ubiquitination and subsequent degradation.</text>
</comment>
<sequence length="2067" mass="230425">MFEMDTVSSPKSCIKAHRRRVLQRLSRLGVPEEYLNQGQIGLVAYAKRNRFLIAELVSSILPTQKDAMGASLEPLDGIKEDDENIFRESMVWLMWLMFEGEPNIAMDHLAKISASQRGICGAVWGSNDIAYRCRTCEQDPTCAICVPCFENGNHKDHDYSVIYTSGGCCDCGDITAWKREGFCSKHKGAEQIQPLPEEFAKSLGPVLDALLSCWKQKLVFAGINSKESLRASDIVAELQHTSDELTSAVVEMLLYFCKHSESLLCFISGRVYSSVGLLEVLLRAERFITDGVTGKLHELLLKLLGEPLFKYEFAKVFIGYYPTVINEAIKECSDTVYKKYPLLSLFSVQIFAVPSLTLLLVDDMNLLSMLFECLGNIFISCAGEDGRLQVAKWASLYEITFRVVGDIQFVMTHSIVPKYLYQGRWDLVRMWMKLLAFVQGMSAQKRATGSHIEEEDENIQLPFFLGHYVANIHSLLVAGAFSVTSVEETNEQAFFSTSKTEFEDQDSVRHAKVGKLSRESSVSSIKGKSTLSHASSNAELNIGSFPIPSSALWLTFECLRAIENWLGVDNLVRPLGVLSPKTIEGSVDNFFAFRKTLSKFIRDKDIFKSYAAPSNGKLTNSSEVLGKQCSLPSNSSVHVGVGLEHGRYMGLDAAPGGSDDNMLEGESAAELEGLQALSLSDWPDIIYDVSSQDISVHIPLHRLLSMILLTALKQCYGESALSSLVNASSADPSSAPYGNFFANILGGCHPYRFSAFLMEHPLQIRVFCAEAHAGMWRRNGDDPIISIECYRSVRWSVLGQDLDLFLLQCCAALAPPDLYVKRILERFGLLDYLSLNLEQSSEQEPILVVEMLTLLIQIVKERRFCGLSTTECLQRELVYKLSIGDATRSQLVESLSSDLSRINELQETLDTIAEYFNPSGMTQGMYKLRSAYWKELDLYHPRFNSRDLQAAVERYFHVFSASALTTQLPKWTNIYYPLRVIAQIATCKTVLQTVRAVLFYAVFTYKLAKSRAPDDVVLAALHLLALALDICRLKRKSGDLLCDVGSAIPLLGFACEEICTNKYGDQSMISLLVLLMRIHDKEKAKNFMEAGNFNLSLLIRDILKEFAEFEPGCMIKLQKLAPELVNQLSQSIANGDINEMASASDSEKHKLKARERQAAILEEMRAQQSKFLESINSNADDDVDDTKSGQDLCDSRVKNNSEELAQVICSLCHSQSSSSPVSFLVLLQKSRLLSLAERGPPSWEQISSSGKEPVSKSTTTGDELSQRSSISVGSGTISSSQLVDVIQNAVNDFALLGQPREVKAFLEFIRARFPSIKNVQLPYISKDTREKTVFSLETLEEHMYLRIRGKSHAILWDSDSGNNDENFSITGGNLESSGNAESLLLGKYIAALPKETLKNPLASENVHSHSDRARSESDRLHPEDDGFGPIGTDGICISSCGHAVHQGCLDRYLSSLREWYGSRIFREGGHIVDPEQGEFLCPVCRGLANSVLPVSSRDLRRISQPSAFSTVDSTYANSPSTSSERDASSLRLQDALSILKSAADVAISNEIQKVFPVQQNVGIRPDLEPILRVLSGMYFPGQDKMLGSNRISHAIVLWDALKYSIISAEIAARSRNNSSRANYSLSALYKEVNSSNGFILSLLLNVAQSLQTENSLCVLLRLRGSQLFAESICSGTSPNKYPGYRWKQGGNMLYILENAEAEVQYPDIKFWEHVSEPVLARDAFSSLMWTFFCLPRPFLSCKESYLSLVHAFYVVNVTKAIITNCKKWQYDRSDFGSHDCLIADIYKFIGEHGEAQQDCDPNNINPAYDVKDAIRSLSFPYLRRCAFLWKLINHSNPVPFSDEANQLDAQLYAAGDVEGDNIELSEVEKLEKLFSIPPLGVIIGDGNSRLVALRWLHHLFDRSKAHKFFSVLKCAPAVPFSLMLLPRLYQDLLQRYIKKHCPDCGTVLEEPALCLLCGKLCSPNWRTCCRENACQTHGMACGAGIGVFLLVRRTTILLQRSAHQTLRPSPYLDAFGEEDVEMRRGKPLFLNEERYAALAHMVASHGHDPSSEMFRQTTNGIGAFFAF</sequence>
<dbReference type="Proteomes" id="UP000594638">
    <property type="component" value="Unassembled WGS sequence"/>
</dbReference>
<evidence type="ECO:0000256" key="3">
    <source>
        <dbReference type="ARBA" id="ARBA00022679"/>
    </source>
</evidence>
<dbReference type="GO" id="GO:0000151">
    <property type="term" value="C:ubiquitin ligase complex"/>
    <property type="evidence" value="ECO:0007669"/>
    <property type="project" value="TreeGrafter"/>
</dbReference>
<dbReference type="Gene3D" id="2.10.110.30">
    <property type="match status" value="1"/>
</dbReference>
<dbReference type="Pfam" id="PF22960">
    <property type="entry name" value="WHD_UBR1"/>
    <property type="match status" value="1"/>
</dbReference>
<feature type="zinc finger region" description="UBR-type" evidence="9">
    <location>
        <begin position="118"/>
        <end position="188"/>
    </location>
</feature>
<comment type="pathway">
    <text evidence="2 10">Protein modification; protein ubiquitination.</text>
</comment>
<keyword evidence="14" id="KW-1185">Reference proteome</keyword>
<accession>A0A8S0UWD6</accession>
<evidence type="ECO:0000313" key="14">
    <source>
        <dbReference type="Proteomes" id="UP000594638"/>
    </source>
</evidence>
<evidence type="ECO:0000256" key="8">
    <source>
        <dbReference type="ARBA" id="ARBA00046341"/>
    </source>
</evidence>
<comment type="similarity">
    <text evidence="8 10">Belongs to the E3 ubiquitin-protein ligase UBR1-like family.</text>
</comment>
<dbReference type="CDD" id="cd19673">
    <property type="entry name" value="UBR-box_UBR3"/>
    <property type="match status" value="1"/>
</dbReference>
<keyword evidence="6 10" id="KW-0833">Ubl conjugation pathway</keyword>
<evidence type="ECO:0000256" key="1">
    <source>
        <dbReference type="ARBA" id="ARBA00000900"/>
    </source>
</evidence>
<keyword evidence="5 10" id="KW-0863">Zinc-finger</keyword>
<dbReference type="Pfam" id="PF18995">
    <property type="entry name" value="PRT6_C"/>
    <property type="match status" value="1"/>
</dbReference>
<dbReference type="InterPro" id="IPR044046">
    <property type="entry name" value="E3_ligase_UBR-like_C"/>
</dbReference>
<evidence type="ECO:0000256" key="9">
    <source>
        <dbReference type="PROSITE-ProRule" id="PRU00508"/>
    </source>
</evidence>
<proteinExistence type="inferred from homology"/>
<dbReference type="Pfam" id="PF02207">
    <property type="entry name" value="zf-UBR"/>
    <property type="match status" value="1"/>
</dbReference>
<dbReference type="GO" id="GO:0016874">
    <property type="term" value="F:ligase activity"/>
    <property type="evidence" value="ECO:0007669"/>
    <property type="project" value="UniProtKB-KW"/>
</dbReference>
<organism evidence="13 14">
    <name type="scientific">Olea europaea subsp. europaea</name>
    <dbReference type="NCBI Taxonomy" id="158383"/>
    <lineage>
        <taxon>Eukaryota</taxon>
        <taxon>Viridiplantae</taxon>
        <taxon>Streptophyta</taxon>
        <taxon>Embryophyta</taxon>
        <taxon>Tracheophyta</taxon>
        <taxon>Spermatophyta</taxon>
        <taxon>Magnoliopsida</taxon>
        <taxon>eudicotyledons</taxon>
        <taxon>Gunneridae</taxon>
        <taxon>Pentapetalae</taxon>
        <taxon>asterids</taxon>
        <taxon>lamiids</taxon>
        <taxon>Lamiales</taxon>
        <taxon>Oleaceae</taxon>
        <taxon>Oleeae</taxon>
        <taxon>Olea</taxon>
    </lineage>
</organism>
<keyword evidence="3 10" id="KW-0808">Transferase</keyword>
<evidence type="ECO:0000313" key="13">
    <source>
        <dbReference type="EMBL" id="CAA3025041.1"/>
    </source>
</evidence>
<dbReference type="PANTHER" id="PTHR21497">
    <property type="entry name" value="UBIQUITIN LIGASE E3 ALPHA-RELATED"/>
    <property type="match status" value="1"/>
</dbReference>
<dbReference type="GO" id="GO:0071596">
    <property type="term" value="P:ubiquitin-dependent protein catabolic process via the N-end rule pathway"/>
    <property type="evidence" value="ECO:0007669"/>
    <property type="project" value="UniProtKB-UniRule"/>
</dbReference>
<keyword evidence="13" id="KW-0436">Ligase</keyword>
<evidence type="ECO:0000256" key="6">
    <source>
        <dbReference type="ARBA" id="ARBA00022786"/>
    </source>
</evidence>
<gene>
    <name evidence="13" type="ORF">OLEA9_A075859</name>
</gene>
<evidence type="ECO:0000256" key="4">
    <source>
        <dbReference type="ARBA" id="ARBA00022723"/>
    </source>
</evidence>
<dbReference type="EMBL" id="CACTIH010009123">
    <property type="protein sequence ID" value="CAA3025041.1"/>
    <property type="molecule type" value="Genomic_DNA"/>
</dbReference>
<dbReference type="InterPro" id="IPR003126">
    <property type="entry name" value="Znf_UBR"/>
</dbReference>
<comment type="catalytic activity">
    <reaction evidence="1 10">
        <text>S-ubiquitinyl-[E2 ubiquitin-conjugating enzyme]-L-cysteine + [acceptor protein]-L-lysine = [E2 ubiquitin-conjugating enzyme]-L-cysteine + N(6)-ubiquitinyl-[acceptor protein]-L-lysine.</text>
        <dbReference type="EC" id="2.3.2.27"/>
    </reaction>
</comment>
<evidence type="ECO:0000259" key="12">
    <source>
        <dbReference type="PROSITE" id="PS51157"/>
    </source>
</evidence>
<feature type="region of interest" description="Disordered" evidence="11">
    <location>
        <begin position="1400"/>
        <end position="1425"/>
    </location>
</feature>
<dbReference type="EC" id="2.3.2.27" evidence="10"/>
<feature type="region of interest" description="Disordered" evidence="11">
    <location>
        <begin position="1240"/>
        <end position="1274"/>
    </location>
</feature>
<dbReference type="CDD" id="cd16482">
    <property type="entry name" value="RING-H2_UBR1-like"/>
    <property type="match status" value="1"/>
</dbReference>
<dbReference type="GO" id="GO:0061630">
    <property type="term" value="F:ubiquitin protein ligase activity"/>
    <property type="evidence" value="ECO:0007669"/>
    <property type="project" value="UniProtKB-UniRule"/>
</dbReference>
<dbReference type="GO" id="GO:0008270">
    <property type="term" value="F:zinc ion binding"/>
    <property type="evidence" value="ECO:0007669"/>
    <property type="project" value="UniProtKB-UniRule"/>
</dbReference>
<feature type="compositionally biased region" description="Polar residues" evidence="11">
    <location>
        <begin position="1244"/>
        <end position="1267"/>
    </location>
</feature>
<evidence type="ECO:0000256" key="2">
    <source>
        <dbReference type="ARBA" id="ARBA00004906"/>
    </source>
</evidence>
<comment type="caution">
    <text evidence="13">The sequence shown here is derived from an EMBL/GenBank/DDBJ whole genome shotgun (WGS) entry which is preliminary data.</text>
</comment>
<keyword evidence="7 10" id="KW-0862">Zinc</keyword>
<feature type="compositionally biased region" description="Basic and acidic residues" evidence="11">
    <location>
        <begin position="1406"/>
        <end position="1424"/>
    </location>
</feature>
<dbReference type="FunFam" id="2.10.110.30:FF:000002">
    <property type="entry name" value="Putative e3 ubiquitin-protein ligase ubr3"/>
    <property type="match status" value="1"/>
</dbReference>
<dbReference type="OrthoDB" id="26387at2759"/>
<reference evidence="13 14" key="1">
    <citation type="submission" date="2019-12" db="EMBL/GenBank/DDBJ databases">
        <authorList>
            <person name="Alioto T."/>
            <person name="Alioto T."/>
            <person name="Gomez Garrido J."/>
        </authorList>
    </citation>
    <scope>NUCLEOTIDE SEQUENCE [LARGE SCALE GENOMIC DNA]</scope>
</reference>
<dbReference type="SMART" id="SM00396">
    <property type="entry name" value="ZnF_UBR1"/>
    <property type="match status" value="1"/>
</dbReference>
<dbReference type="Gramene" id="OE9A075859T1">
    <property type="protein sequence ID" value="OE9A075859C1"/>
    <property type="gene ID" value="OE9A075859"/>
</dbReference>
<evidence type="ECO:0000256" key="5">
    <source>
        <dbReference type="ARBA" id="ARBA00022771"/>
    </source>
</evidence>
<name>A0A8S0UWD6_OLEEU</name>
<dbReference type="InterPro" id="IPR055194">
    <property type="entry name" value="UBR1-like_WH"/>
</dbReference>
<dbReference type="GO" id="GO:0005737">
    <property type="term" value="C:cytoplasm"/>
    <property type="evidence" value="ECO:0007669"/>
    <property type="project" value="TreeGrafter"/>
</dbReference>
<evidence type="ECO:0000256" key="11">
    <source>
        <dbReference type="SAM" id="MobiDB-lite"/>
    </source>
</evidence>
<evidence type="ECO:0000256" key="7">
    <source>
        <dbReference type="ARBA" id="ARBA00022833"/>
    </source>
</evidence>
<dbReference type="InterPro" id="IPR039164">
    <property type="entry name" value="UBR1-like"/>
</dbReference>
<dbReference type="GO" id="GO:0016567">
    <property type="term" value="P:protein ubiquitination"/>
    <property type="evidence" value="ECO:0007669"/>
    <property type="project" value="UniProtKB-UniRule"/>
</dbReference>
<feature type="domain" description="UBR-type" evidence="12">
    <location>
        <begin position="118"/>
        <end position="188"/>
    </location>
</feature>
<dbReference type="PROSITE" id="PS51157">
    <property type="entry name" value="ZF_UBR"/>
    <property type="match status" value="1"/>
</dbReference>
<protein>
    <recommendedName>
        <fullName evidence="10">E3 ubiquitin-protein ligase</fullName>
        <ecNumber evidence="10">2.3.2.27</ecNumber>
    </recommendedName>
</protein>
<keyword evidence="4 10" id="KW-0479">Metal-binding</keyword>
<evidence type="ECO:0000256" key="10">
    <source>
        <dbReference type="RuleBase" id="RU366018"/>
    </source>
</evidence>
<dbReference type="PANTHER" id="PTHR21497:SF53">
    <property type="entry name" value="E3 UBIQUITIN-PROTEIN LIGASE PRT6"/>
    <property type="match status" value="1"/>
</dbReference>